<gene>
    <name evidence="3" type="ORF">Q3V37_02105</name>
</gene>
<accession>A0AAJ6HXY9</accession>
<dbReference type="EMBL" id="CP130472">
    <property type="protein sequence ID" value="WLS46104.1"/>
    <property type="molecule type" value="Genomic_DNA"/>
</dbReference>
<sequence>MAKFDAKGGRTDAWAWPAGIMIGLAIGIPLFSSTGGVAVGVAFGIAIGTAFAIAFGATTKKADSRSATKKVDGRTVEGEPQKSAGPAGFATDDGPAAPSDRDKLDGEAAGGTAAGPRLP</sequence>
<dbReference type="Proteomes" id="UP001235874">
    <property type="component" value="Chromosome"/>
</dbReference>
<keyword evidence="2" id="KW-0812">Transmembrane</keyword>
<feature type="transmembrane region" description="Helical" evidence="2">
    <location>
        <begin position="37"/>
        <end position="57"/>
    </location>
</feature>
<keyword evidence="2" id="KW-1133">Transmembrane helix</keyword>
<reference evidence="3 4" key="1">
    <citation type="submission" date="2023-07" db="EMBL/GenBank/DDBJ databases">
        <title>Micromonospora profundi TRM 95458 converts glycerol to a new osmotic compound.</title>
        <authorList>
            <person name="Lu D."/>
        </authorList>
    </citation>
    <scope>NUCLEOTIDE SEQUENCE [LARGE SCALE GENOMIC DNA]</scope>
    <source>
        <strain evidence="3 4">TRM95458</strain>
    </source>
</reference>
<evidence type="ECO:0000256" key="1">
    <source>
        <dbReference type="SAM" id="MobiDB-lite"/>
    </source>
</evidence>
<organism evidence="3 4">
    <name type="scientific">Micromonospora profundi</name>
    <dbReference type="NCBI Taxonomy" id="1420889"/>
    <lineage>
        <taxon>Bacteria</taxon>
        <taxon>Bacillati</taxon>
        <taxon>Actinomycetota</taxon>
        <taxon>Actinomycetes</taxon>
        <taxon>Micromonosporales</taxon>
        <taxon>Micromonosporaceae</taxon>
        <taxon>Micromonospora</taxon>
    </lineage>
</organism>
<dbReference type="RefSeq" id="WP_306272723.1">
    <property type="nucleotide sequence ID" value="NZ_CP130472.1"/>
</dbReference>
<evidence type="ECO:0000256" key="2">
    <source>
        <dbReference type="SAM" id="Phobius"/>
    </source>
</evidence>
<feature type="compositionally biased region" description="Basic and acidic residues" evidence="1">
    <location>
        <begin position="60"/>
        <end position="80"/>
    </location>
</feature>
<protein>
    <submittedName>
        <fullName evidence="3">Uncharacterized protein</fullName>
    </submittedName>
</protein>
<dbReference type="KEGG" id="mprn:Q3V37_02105"/>
<evidence type="ECO:0000313" key="3">
    <source>
        <dbReference type="EMBL" id="WLS46104.1"/>
    </source>
</evidence>
<dbReference type="AlphaFoldDB" id="A0AAJ6HXY9"/>
<evidence type="ECO:0000313" key="4">
    <source>
        <dbReference type="Proteomes" id="UP001235874"/>
    </source>
</evidence>
<keyword evidence="4" id="KW-1185">Reference proteome</keyword>
<feature type="region of interest" description="Disordered" evidence="1">
    <location>
        <begin position="60"/>
        <end position="119"/>
    </location>
</feature>
<name>A0AAJ6HXY9_9ACTN</name>
<feature type="transmembrane region" description="Helical" evidence="2">
    <location>
        <begin position="12"/>
        <end position="31"/>
    </location>
</feature>
<proteinExistence type="predicted"/>
<keyword evidence="2" id="KW-0472">Membrane</keyword>